<dbReference type="VEuPathDB" id="FungiDB:CXQ85_000310"/>
<keyword evidence="4 6" id="KW-0274">FAD</keyword>
<dbReference type="GO" id="GO:0003884">
    <property type="term" value="F:D-amino-acid oxidase activity"/>
    <property type="evidence" value="ECO:0007669"/>
    <property type="project" value="InterPro"/>
</dbReference>
<feature type="binding site" evidence="6">
    <location>
        <position position="336"/>
    </location>
    <ligand>
        <name>D-dopa</name>
        <dbReference type="ChEBI" id="CHEBI:149689"/>
    </ligand>
</feature>
<dbReference type="InterPro" id="IPR006076">
    <property type="entry name" value="FAD-dep_OxRdtase"/>
</dbReference>
<name>A0A2V1AUY0_9ASCO</name>
<dbReference type="SUPFAM" id="SSF54373">
    <property type="entry name" value="FAD-linked reductases, C-terminal domain"/>
    <property type="match status" value="1"/>
</dbReference>
<feature type="binding site" evidence="6">
    <location>
        <begin position="53"/>
        <end position="54"/>
    </location>
    <ligand>
        <name>FAD</name>
        <dbReference type="ChEBI" id="CHEBI:57692"/>
    </ligand>
</feature>
<dbReference type="EMBL" id="PKFO01000005">
    <property type="protein sequence ID" value="PVH21336.1"/>
    <property type="molecule type" value="Genomic_DNA"/>
</dbReference>
<comment type="caution">
    <text evidence="8">The sequence shown here is derived from an EMBL/GenBank/DDBJ whole genome shotgun (WGS) entry which is preliminary data.</text>
</comment>
<feature type="binding site" evidence="6">
    <location>
        <position position="196"/>
    </location>
    <ligand>
        <name>FAD</name>
        <dbReference type="ChEBI" id="CHEBI:57692"/>
    </ligand>
</feature>
<accession>A0A2V1AUY0</accession>
<proteinExistence type="inferred from homology"/>
<comment type="cofactor">
    <cofactor evidence="1 6">
        <name>FAD</name>
        <dbReference type="ChEBI" id="CHEBI:57692"/>
    </cofactor>
</comment>
<dbReference type="GO" id="GO:0071949">
    <property type="term" value="F:FAD binding"/>
    <property type="evidence" value="ECO:0007669"/>
    <property type="project" value="InterPro"/>
</dbReference>
<organism evidence="8 9">
    <name type="scientific">Candidozyma haemuli</name>
    <dbReference type="NCBI Taxonomy" id="45357"/>
    <lineage>
        <taxon>Eukaryota</taxon>
        <taxon>Fungi</taxon>
        <taxon>Dikarya</taxon>
        <taxon>Ascomycota</taxon>
        <taxon>Saccharomycotina</taxon>
        <taxon>Pichiomycetes</taxon>
        <taxon>Metschnikowiaceae</taxon>
        <taxon>Candidozyma</taxon>
    </lineage>
</organism>
<dbReference type="Proteomes" id="UP000244309">
    <property type="component" value="Unassembled WGS sequence"/>
</dbReference>
<reference evidence="8 9" key="1">
    <citation type="submission" date="2017-12" db="EMBL/GenBank/DDBJ databases">
        <title>Genome Sequence of a Multidrug-Resistant Candida haemulonii Isolate from a Patient with Chronic Leg Ulcers in Israel.</title>
        <authorList>
            <person name="Chow N.A."/>
            <person name="Gade L."/>
            <person name="Batra D."/>
            <person name="Rowe L.A."/>
            <person name="Ben-Ami R."/>
            <person name="Loparev V.N."/>
            <person name="Litvintseva A.P."/>
        </authorList>
    </citation>
    <scope>NUCLEOTIDE SEQUENCE [LARGE SCALE GENOMIC DNA]</scope>
    <source>
        <strain evidence="8 9">B11899</strain>
    </source>
</reference>
<feature type="domain" description="FAD dependent oxidoreductase" evidence="7">
    <location>
        <begin position="9"/>
        <end position="349"/>
    </location>
</feature>
<keyword evidence="5" id="KW-0560">Oxidoreductase</keyword>
<dbReference type="PIRSF" id="PIRSF000189">
    <property type="entry name" value="D-aa_oxidase"/>
    <property type="match status" value="1"/>
</dbReference>
<evidence type="ECO:0000256" key="2">
    <source>
        <dbReference type="ARBA" id="ARBA00006730"/>
    </source>
</evidence>
<keyword evidence="9" id="KW-1185">Reference proteome</keyword>
<sequence>MSSDEPPEIVIVGAGVIGLSSALAIIESSTRCYQITIVAEHLPDSQPYSSQYTSPWAGAHFRPFPSKNEAELREYPWTRETWKRMKRFAAEAPESSVKIVQGIDLIEENELYEKLGEGYSEGLDNFKVISREKLPPGFSFGASYDTFVLNAPHYIQFLHQKLKNEYGVTFVKKRLERLKDAASFTTRPDPVIVNCTGNGLLWDGGTDPACFPIRGQTLLVNSPQDSSLANKTVTIQHKSGDWTFCINRPLNGGTIIGGTKQVNDWSSSIKEADSEAIKARAEKYFPQLMQKGENGKPYFDVIRTNVGFRPARIGGVNISVHEKDKCTVINAYGTAGSGYELSYGIGLQVFDRVAVTHLFGKL</sequence>
<comment type="similarity">
    <text evidence="2">Belongs to the DAMOX/DASOX family.</text>
</comment>
<keyword evidence="3" id="KW-0285">Flavoprotein</keyword>
<dbReference type="GO" id="GO:0005737">
    <property type="term" value="C:cytoplasm"/>
    <property type="evidence" value="ECO:0007669"/>
    <property type="project" value="TreeGrafter"/>
</dbReference>
<dbReference type="Gene3D" id="3.30.9.10">
    <property type="entry name" value="D-Amino Acid Oxidase, subunit A, domain 2"/>
    <property type="match status" value="1"/>
</dbReference>
<dbReference type="GeneID" id="37005643"/>
<evidence type="ECO:0000256" key="5">
    <source>
        <dbReference type="ARBA" id="ARBA00023002"/>
    </source>
</evidence>
<dbReference type="OrthoDB" id="2015447at2759"/>
<evidence type="ECO:0000313" key="8">
    <source>
        <dbReference type="EMBL" id="PVH21336.1"/>
    </source>
</evidence>
<dbReference type="RefSeq" id="XP_025342276.1">
    <property type="nucleotide sequence ID" value="XM_025484061.1"/>
</dbReference>
<evidence type="ECO:0000256" key="3">
    <source>
        <dbReference type="ARBA" id="ARBA00022630"/>
    </source>
</evidence>
<dbReference type="Gene3D" id="3.40.50.720">
    <property type="entry name" value="NAD(P)-binding Rossmann-like Domain"/>
    <property type="match status" value="1"/>
</dbReference>
<evidence type="ECO:0000313" key="9">
    <source>
        <dbReference type="Proteomes" id="UP000244309"/>
    </source>
</evidence>
<dbReference type="STRING" id="45357.A0A2V1AUY0"/>
<dbReference type="GO" id="GO:0019478">
    <property type="term" value="P:D-amino acid catabolic process"/>
    <property type="evidence" value="ECO:0007669"/>
    <property type="project" value="TreeGrafter"/>
</dbReference>
<dbReference type="PANTHER" id="PTHR11530">
    <property type="entry name" value="D-AMINO ACID OXIDASE"/>
    <property type="match status" value="1"/>
</dbReference>
<dbReference type="PANTHER" id="PTHR11530:SF26">
    <property type="entry name" value="FAD DEPENDENT OXIDOREDUCTASE SUPERFAMILY (AFU_ORTHOLOGUE AFUA_5G13940)"/>
    <property type="match status" value="1"/>
</dbReference>
<protein>
    <recommendedName>
        <fullName evidence="7">FAD dependent oxidoreductase domain-containing protein</fullName>
    </recommendedName>
</protein>
<dbReference type="SUPFAM" id="SSF51971">
    <property type="entry name" value="Nucleotide-binding domain"/>
    <property type="match status" value="1"/>
</dbReference>
<dbReference type="Pfam" id="PF01266">
    <property type="entry name" value="DAO"/>
    <property type="match status" value="1"/>
</dbReference>
<gene>
    <name evidence="8" type="ORF">CXQ85_000310</name>
</gene>
<dbReference type="AlphaFoldDB" id="A0A2V1AUY0"/>
<evidence type="ECO:0000256" key="6">
    <source>
        <dbReference type="PIRSR" id="PIRSR000189-1"/>
    </source>
</evidence>
<dbReference type="InterPro" id="IPR023209">
    <property type="entry name" value="DAO"/>
</dbReference>
<evidence type="ECO:0000259" key="7">
    <source>
        <dbReference type="Pfam" id="PF01266"/>
    </source>
</evidence>
<evidence type="ECO:0000256" key="1">
    <source>
        <dbReference type="ARBA" id="ARBA00001974"/>
    </source>
</evidence>
<evidence type="ECO:0000256" key="4">
    <source>
        <dbReference type="ARBA" id="ARBA00022827"/>
    </source>
</evidence>